<feature type="chain" id="PRO_5045425902" description="Peptidase inhibitor family I36" evidence="1">
    <location>
        <begin position="20"/>
        <end position="126"/>
    </location>
</feature>
<dbReference type="Proteomes" id="UP001064087">
    <property type="component" value="Chromosome"/>
</dbReference>
<sequence>MFHRFCIILISILTIPALAETAADVEAFYLSDPDFCDADEGDIEDNSIIRLTSTGLATHEFSCEWPLEAGKAILRGEQSVLTTAQCGTATSRWQAELEIVQWNANTVRVFQNSGGISPVRFYRCGE</sequence>
<gene>
    <name evidence="2" type="ORF">N7U68_07110</name>
</gene>
<reference evidence="2" key="1">
    <citation type="submission" date="2022-10" db="EMBL/GenBank/DDBJ databases">
        <title>Roseovarius pelagicus sp. nov., isolated from Arctic seawater.</title>
        <authorList>
            <person name="Hong Y.W."/>
            <person name="Hwang C.Y."/>
        </authorList>
    </citation>
    <scope>NUCLEOTIDE SEQUENCE</scope>
    <source>
        <strain evidence="2">HL-MP18</strain>
    </source>
</reference>
<keyword evidence="1" id="KW-0732">Signal</keyword>
<feature type="signal peptide" evidence="1">
    <location>
        <begin position="1"/>
        <end position="19"/>
    </location>
</feature>
<evidence type="ECO:0000313" key="2">
    <source>
        <dbReference type="EMBL" id="UXX84402.1"/>
    </source>
</evidence>
<keyword evidence="3" id="KW-1185">Reference proteome</keyword>
<evidence type="ECO:0000256" key="1">
    <source>
        <dbReference type="SAM" id="SignalP"/>
    </source>
</evidence>
<proteinExistence type="predicted"/>
<evidence type="ECO:0000313" key="3">
    <source>
        <dbReference type="Proteomes" id="UP001064087"/>
    </source>
</evidence>
<protein>
    <recommendedName>
        <fullName evidence="4">Peptidase inhibitor family I36</fullName>
    </recommendedName>
</protein>
<organism evidence="2 3">
    <name type="scientific">Roseovarius pelagicus</name>
    <dbReference type="NCBI Taxonomy" id="2980108"/>
    <lineage>
        <taxon>Bacteria</taxon>
        <taxon>Pseudomonadati</taxon>
        <taxon>Pseudomonadota</taxon>
        <taxon>Alphaproteobacteria</taxon>
        <taxon>Rhodobacterales</taxon>
        <taxon>Roseobacteraceae</taxon>
        <taxon>Roseovarius</taxon>
    </lineage>
</organism>
<dbReference type="RefSeq" id="WP_263048692.1">
    <property type="nucleotide sequence ID" value="NZ_CP106738.1"/>
</dbReference>
<accession>A0ABY6DE25</accession>
<evidence type="ECO:0008006" key="4">
    <source>
        <dbReference type="Google" id="ProtNLM"/>
    </source>
</evidence>
<name>A0ABY6DE25_9RHOB</name>
<dbReference type="EMBL" id="CP106738">
    <property type="protein sequence ID" value="UXX84402.1"/>
    <property type="molecule type" value="Genomic_DNA"/>
</dbReference>